<evidence type="ECO:0000256" key="1">
    <source>
        <dbReference type="ARBA" id="ARBA00022801"/>
    </source>
</evidence>
<proteinExistence type="predicted"/>
<evidence type="ECO:0000313" key="4">
    <source>
        <dbReference type="Proteomes" id="UP001172673"/>
    </source>
</evidence>
<dbReference type="GO" id="GO:0016787">
    <property type="term" value="F:hydrolase activity"/>
    <property type="evidence" value="ECO:0007669"/>
    <property type="project" value="UniProtKB-KW"/>
</dbReference>
<evidence type="ECO:0000259" key="2">
    <source>
        <dbReference type="Pfam" id="PF07859"/>
    </source>
</evidence>
<dbReference type="PANTHER" id="PTHR48081:SF8">
    <property type="entry name" value="ALPHA_BETA HYDROLASE FOLD-3 DOMAIN-CONTAINING PROTEIN-RELATED"/>
    <property type="match status" value="1"/>
</dbReference>
<dbReference type="Proteomes" id="UP001172673">
    <property type="component" value="Unassembled WGS sequence"/>
</dbReference>
<dbReference type="SUPFAM" id="SSF53474">
    <property type="entry name" value="alpha/beta-Hydrolases"/>
    <property type="match status" value="1"/>
</dbReference>
<keyword evidence="1" id="KW-0378">Hydrolase</keyword>
<dbReference type="PANTHER" id="PTHR48081">
    <property type="entry name" value="AB HYDROLASE SUPERFAMILY PROTEIN C4A8.06C"/>
    <property type="match status" value="1"/>
</dbReference>
<keyword evidence="4" id="KW-1185">Reference proteome</keyword>
<dbReference type="InterPro" id="IPR013094">
    <property type="entry name" value="AB_hydrolase_3"/>
</dbReference>
<sequence>MNADLLARTQQPGFVDPELAEILRSGPPVGSLDATTNIPELRKLLRERKLAVNAAAGNPSSSLVEETDTNIRTRDNDEIRVRIYRSSRSTGLGPVMVMLHGGGWVLGDLDNEALLCRKWVDYLAALAPEHVFPTAVYDSYDAVLWIQTAKNAVSFGGDLTKGFVVAGVSAGANMTATLSHLYRDEGHAPPITGLYLSIPSLLAPEAVPDRYKESYRSRDENKDAPVLNERALKLFRNLYQDDPRSPLMSPFVFETGHENLPPTYFQVGGMDPLRDEALIYERVLREEHGIATRVDLYPGLPHGFWSWWPNAEFSKKHARDSIEGLRWLLSNRAG</sequence>
<reference evidence="3" key="1">
    <citation type="submission" date="2022-10" db="EMBL/GenBank/DDBJ databases">
        <title>Culturing micro-colonial fungi from biological soil crusts in the Mojave desert and describing Neophaeococcomyces mojavensis, and introducing the new genera and species Taxawa tesnikishii.</title>
        <authorList>
            <person name="Kurbessoian T."/>
            <person name="Stajich J.E."/>
        </authorList>
    </citation>
    <scope>NUCLEOTIDE SEQUENCE</scope>
    <source>
        <strain evidence="3">TK_41</strain>
    </source>
</reference>
<accession>A0AA38XCF1</accession>
<name>A0AA38XCF1_9EURO</name>
<dbReference type="Gene3D" id="3.40.50.1820">
    <property type="entry name" value="alpha/beta hydrolase"/>
    <property type="match status" value="1"/>
</dbReference>
<gene>
    <name evidence="3" type="ORF">H2200_005583</name>
</gene>
<comment type="caution">
    <text evidence="3">The sequence shown here is derived from an EMBL/GenBank/DDBJ whole genome shotgun (WGS) entry which is preliminary data.</text>
</comment>
<organism evidence="3 4">
    <name type="scientific">Cladophialophora chaetospira</name>
    <dbReference type="NCBI Taxonomy" id="386627"/>
    <lineage>
        <taxon>Eukaryota</taxon>
        <taxon>Fungi</taxon>
        <taxon>Dikarya</taxon>
        <taxon>Ascomycota</taxon>
        <taxon>Pezizomycotina</taxon>
        <taxon>Eurotiomycetes</taxon>
        <taxon>Chaetothyriomycetidae</taxon>
        <taxon>Chaetothyriales</taxon>
        <taxon>Herpotrichiellaceae</taxon>
        <taxon>Cladophialophora</taxon>
    </lineage>
</organism>
<dbReference type="AlphaFoldDB" id="A0AA38XCF1"/>
<protein>
    <recommendedName>
        <fullName evidence="2">Alpha/beta hydrolase fold-3 domain-containing protein</fullName>
    </recommendedName>
</protein>
<dbReference type="Pfam" id="PF07859">
    <property type="entry name" value="Abhydrolase_3"/>
    <property type="match status" value="1"/>
</dbReference>
<dbReference type="InterPro" id="IPR029058">
    <property type="entry name" value="AB_hydrolase_fold"/>
</dbReference>
<feature type="domain" description="Alpha/beta hydrolase fold-3" evidence="2">
    <location>
        <begin position="96"/>
        <end position="305"/>
    </location>
</feature>
<evidence type="ECO:0000313" key="3">
    <source>
        <dbReference type="EMBL" id="KAJ9610806.1"/>
    </source>
</evidence>
<dbReference type="InterPro" id="IPR050300">
    <property type="entry name" value="GDXG_lipolytic_enzyme"/>
</dbReference>
<dbReference type="EMBL" id="JAPDRK010000007">
    <property type="protein sequence ID" value="KAJ9610806.1"/>
    <property type="molecule type" value="Genomic_DNA"/>
</dbReference>